<dbReference type="GO" id="GO:0004222">
    <property type="term" value="F:metalloendopeptidase activity"/>
    <property type="evidence" value="ECO:0007669"/>
    <property type="project" value="TreeGrafter"/>
</dbReference>
<dbReference type="FunCoup" id="A0A7J6IEK2">
    <property type="interactions" value="1013"/>
</dbReference>
<dbReference type="AlphaFoldDB" id="A0A7J6IEK2"/>
<keyword evidence="5" id="KW-0862">Zinc</keyword>
<keyword evidence="12" id="KW-1185">Reference proteome</keyword>
<dbReference type="PANTHER" id="PTHR43690">
    <property type="entry name" value="NARDILYSIN"/>
    <property type="match status" value="1"/>
</dbReference>
<comment type="similarity">
    <text evidence="1">Belongs to the peptidase M16 family.</text>
</comment>
<evidence type="ECO:0000259" key="9">
    <source>
        <dbReference type="Pfam" id="PF16187"/>
    </source>
</evidence>
<dbReference type="InParanoid" id="A0A7J6IEK2"/>
<dbReference type="GeneID" id="43611544"/>
<dbReference type="GO" id="GO:0046872">
    <property type="term" value="F:metal ion binding"/>
    <property type="evidence" value="ECO:0007669"/>
    <property type="project" value="UniProtKB-KW"/>
</dbReference>
<accession>A0A7J6IEK2</accession>
<dbReference type="OrthoDB" id="952271at2759"/>
<dbReference type="InterPro" id="IPR032632">
    <property type="entry name" value="Peptidase_M16_M"/>
</dbReference>
<dbReference type="Pfam" id="PF22456">
    <property type="entry name" value="PqqF-like_C_4"/>
    <property type="match status" value="1"/>
</dbReference>
<feature type="domain" description="Peptidase M16 C-terminal" evidence="8">
    <location>
        <begin position="267"/>
        <end position="445"/>
    </location>
</feature>
<dbReference type="FunFam" id="3.30.830.10:FF:000005">
    <property type="entry name" value="nardilysin isoform X1"/>
    <property type="match status" value="1"/>
</dbReference>
<reference evidence="11 12" key="2">
    <citation type="submission" date="2020-04" db="EMBL/GenBank/DDBJ databases">
        <title>Genome sequencing and assembly of multiple isolates from the Colletotrichum gloeosporioides species complex.</title>
        <authorList>
            <person name="Gan P."/>
            <person name="Shirasu K."/>
        </authorList>
    </citation>
    <scope>NUCLEOTIDE SEQUENCE [LARGE SCALE GENOMIC DNA]</scope>
    <source>
        <strain evidence="11 12">Nara gc5</strain>
    </source>
</reference>
<dbReference type="InterPro" id="IPR011249">
    <property type="entry name" value="Metalloenz_LuxS/M16"/>
</dbReference>
<dbReference type="InterPro" id="IPR007863">
    <property type="entry name" value="Peptidase_M16_C"/>
</dbReference>
<organism evidence="11 12">
    <name type="scientific">Colletotrichum fructicola (strain Nara gc5)</name>
    <name type="common">Anthracnose fungus</name>
    <name type="synonym">Colletotrichum gloeosporioides (strain Nara gc5)</name>
    <dbReference type="NCBI Taxonomy" id="1213859"/>
    <lineage>
        <taxon>Eukaryota</taxon>
        <taxon>Fungi</taxon>
        <taxon>Dikarya</taxon>
        <taxon>Ascomycota</taxon>
        <taxon>Pezizomycotina</taxon>
        <taxon>Sordariomycetes</taxon>
        <taxon>Hypocreomycetidae</taxon>
        <taxon>Glomerellales</taxon>
        <taxon>Glomerellaceae</taxon>
        <taxon>Colletotrichum</taxon>
        <taxon>Colletotrichum gloeosporioides species complex</taxon>
    </lineage>
</organism>
<feature type="domain" description="Peptidase M16 N-terminal" evidence="7">
    <location>
        <begin position="90"/>
        <end position="240"/>
    </location>
</feature>
<keyword evidence="6" id="KW-0482">Metalloprotease</keyword>
<dbReference type="Gene3D" id="3.30.830.10">
    <property type="entry name" value="Metalloenzyme, LuxS/M16 peptidase-like"/>
    <property type="match status" value="4"/>
</dbReference>
<dbReference type="InterPro" id="IPR050626">
    <property type="entry name" value="Peptidase_M16"/>
</dbReference>
<evidence type="ECO:0000259" key="8">
    <source>
        <dbReference type="Pfam" id="PF05193"/>
    </source>
</evidence>
<dbReference type="InterPro" id="IPR054734">
    <property type="entry name" value="PqqF-like_C_4"/>
</dbReference>
<keyword evidence="3" id="KW-0479">Metal-binding</keyword>
<evidence type="ECO:0000259" key="7">
    <source>
        <dbReference type="Pfam" id="PF00675"/>
    </source>
</evidence>
<proteinExistence type="inferred from homology"/>
<feature type="domain" description="Coenzyme PQQ synthesis protein F-like C-terminal lobe" evidence="10">
    <location>
        <begin position="847"/>
        <end position="945"/>
    </location>
</feature>
<evidence type="ECO:0000256" key="6">
    <source>
        <dbReference type="ARBA" id="ARBA00023049"/>
    </source>
</evidence>
<evidence type="ECO:0000313" key="12">
    <source>
        <dbReference type="Proteomes" id="UP000011096"/>
    </source>
</evidence>
<gene>
    <name evidence="11" type="ORF">CGGC5_v017007</name>
</gene>
<dbReference type="InterPro" id="IPR011765">
    <property type="entry name" value="Pept_M16_N"/>
</dbReference>
<feature type="domain" description="Peptidase M16 middle/third" evidence="9">
    <location>
        <begin position="452"/>
        <end position="741"/>
    </location>
</feature>
<evidence type="ECO:0000313" key="11">
    <source>
        <dbReference type="EMBL" id="KAF4473895.1"/>
    </source>
</evidence>
<evidence type="ECO:0000256" key="3">
    <source>
        <dbReference type="ARBA" id="ARBA00022723"/>
    </source>
</evidence>
<dbReference type="RefSeq" id="XP_066006771.1">
    <property type="nucleotide sequence ID" value="XM_066153688.1"/>
</dbReference>
<dbReference type="PANTHER" id="PTHR43690:SF18">
    <property type="entry name" value="INSULIN-DEGRADING ENZYME-RELATED"/>
    <property type="match status" value="1"/>
</dbReference>
<dbReference type="FunFam" id="3.30.830.10:FF:000003">
    <property type="entry name" value="Insulin-degrading enzyme"/>
    <property type="match status" value="1"/>
</dbReference>
<dbReference type="GO" id="GO:0005829">
    <property type="term" value="C:cytosol"/>
    <property type="evidence" value="ECO:0007669"/>
    <property type="project" value="TreeGrafter"/>
</dbReference>
<evidence type="ECO:0000259" key="10">
    <source>
        <dbReference type="Pfam" id="PF22456"/>
    </source>
</evidence>
<keyword evidence="4" id="KW-0378">Hydrolase</keyword>
<dbReference type="EMBL" id="ANPB02000011">
    <property type="protein sequence ID" value="KAF4473895.1"/>
    <property type="molecule type" value="Genomic_DNA"/>
</dbReference>
<evidence type="ECO:0000256" key="2">
    <source>
        <dbReference type="ARBA" id="ARBA00022670"/>
    </source>
</evidence>
<protein>
    <submittedName>
        <fullName evidence="11">Putative zinc protease mug138</fullName>
    </submittedName>
</protein>
<evidence type="ECO:0000256" key="4">
    <source>
        <dbReference type="ARBA" id="ARBA00022801"/>
    </source>
</evidence>
<dbReference type="Pfam" id="PF00675">
    <property type="entry name" value="Peptidase_M16"/>
    <property type="match status" value="1"/>
</dbReference>
<dbReference type="GO" id="GO:0005739">
    <property type="term" value="C:mitochondrion"/>
    <property type="evidence" value="ECO:0007669"/>
    <property type="project" value="TreeGrafter"/>
</dbReference>
<reference evidence="11 12" key="1">
    <citation type="submission" date="2012-08" db="EMBL/GenBank/DDBJ databases">
        <authorList>
            <person name="Gan P.H.P."/>
            <person name="Ikeda K."/>
            <person name="Irieda H."/>
            <person name="Narusaka M."/>
            <person name="O'Connell R.J."/>
            <person name="Narusaka Y."/>
            <person name="Takano Y."/>
            <person name="Kubo Y."/>
            <person name="Shirasu K."/>
        </authorList>
    </citation>
    <scope>NUCLEOTIDE SEQUENCE [LARGE SCALE GENOMIC DNA]</scope>
    <source>
        <strain evidence="11 12">Nara gc5</strain>
    </source>
</reference>
<dbReference type="GO" id="GO:0051603">
    <property type="term" value="P:proteolysis involved in protein catabolic process"/>
    <property type="evidence" value="ECO:0007669"/>
    <property type="project" value="TreeGrafter"/>
</dbReference>
<sequence>MLDTSAAHPGTLTRSCEGQHYIAPRHEIIQEFRWSRLPTLLASRLFTPIMTAPKPEPKRAPAELVTNQLEKPSNDDRDYRIILFPNKLEVLLVHDPETDKASAALDVNVGNFSDEDDMPGMAHAVEHLLFMGTKKYPAENDYSQYLALHSGVSNAFTTDTSTCYVFDVSAKPANGMEPSASNPSPLYGALDRFAQFFIEPLFLESTLNRELHAVDSENKKNLQDDAWRLYQLEKSLSNPKHPFSRFSTGNFEVLKVHPEANGVNVRSKFMEFHEKHYSANRMKLVVLGREPLDVQEDWVAELFAGITNKNLVQNRWETEVPFRESELGVQVFVKPVMDLLGLHLVFPFLDEENMFESQPSRYISHLIGHEGPGSIMAYVKEKGWATGLSAGAYPICPGTPGIFKCAMALTDEGLENYREIVKIFFQYVSLLRESTPQEWIFDEIKIMDDINFMLKQKAPEFRFTRNTSAFMQKPVPREWLLSGHSRLRNFDSELIKKGLACLGPGNFRLTIVSQKFPGDWDQKEKWSEAEYSKEKIPDEFMADIEKAASSSAPDRLVELQLPDKNIFIPENLEVKKEEVKEPAVAPRIVWNDSTTRTWFKKDDTFWVPKANLVISCRNPKIFSTAKNAVKTRMFTELVGDALDTHSYCAKLAGLQYSVSLDARGLRLSLSGYDDKLTDLLEQVLGIMCDIEIKDKRFDIIKNDLSREYNNSELRQPYHQVSDYTAWLNSERHYVVEEYLAELPNITADDVRQFKEQTLSQLHIESYVLGHLCKEDALKQTDVIKTTLKPRELPRSQWPVVRSLTLPAGSNHVYKKTLKDPANVNHCIEVWLYVGDDSDRMTRVKTRLLGQIIEEPAFNQLRTKEQLGYVVFSEAQSFSTTCGFSFIIQSGKNPEYLEWRIEEFLNSFSKTLELMVESIFEDHKQSLIAERLEKPLNLKEESDWRWGQIWREFYDFDWSAKDAAIVKTITKKEMIEFYYRHIKPGSPGRAKLSVHLHAQADGSIGDAESDKIPETSSKVVPITNVHEFRGGLNPMIQTPVGVLEEFME</sequence>
<name>A0A7J6IEK2_COLFN</name>
<dbReference type="FunFam" id="3.30.830.10:FF:000004">
    <property type="entry name" value="Putative insulin-degrading enzyme"/>
    <property type="match status" value="1"/>
</dbReference>
<dbReference type="SUPFAM" id="SSF63411">
    <property type="entry name" value="LuxS/MPP-like metallohydrolase"/>
    <property type="match status" value="4"/>
</dbReference>
<evidence type="ECO:0000256" key="5">
    <source>
        <dbReference type="ARBA" id="ARBA00022833"/>
    </source>
</evidence>
<dbReference type="GO" id="GO:0043171">
    <property type="term" value="P:peptide catabolic process"/>
    <property type="evidence" value="ECO:0007669"/>
    <property type="project" value="TreeGrafter"/>
</dbReference>
<dbReference type="Pfam" id="PF05193">
    <property type="entry name" value="Peptidase_M16_C"/>
    <property type="match status" value="1"/>
</dbReference>
<keyword evidence="2 11" id="KW-0645">Protease</keyword>
<evidence type="ECO:0000256" key="1">
    <source>
        <dbReference type="ARBA" id="ARBA00007261"/>
    </source>
</evidence>
<comment type="caution">
    <text evidence="11">The sequence shown here is derived from an EMBL/GenBank/DDBJ whole genome shotgun (WGS) entry which is preliminary data.</text>
</comment>
<dbReference type="Pfam" id="PF16187">
    <property type="entry name" value="Peptidase_M16_M"/>
    <property type="match status" value="1"/>
</dbReference>
<dbReference type="Proteomes" id="UP000011096">
    <property type="component" value="Unassembled WGS sequence"/>
</dbReference>